<dbReference type="InterPro" id="IPR010920">
    <property type="entry name" value="LSM_dom_sf"/>
</dbReference>
<keyword evidence="6" id="KW-0346">Stress response</keyword>
<dbReference type="PANTHER" id="PTHR30414">
    <property type="entry name" value="MINICONDUCTANCE MECHANOSENSITIVE CHANNEL YBDG"/>
    <property type="match status" value="1"/>
</dbReference>
<sequence>MNYPQWFTDWADQQPWAYTMAALAILIIAVWLSQFITKHILLRGVSKLLSRTELGSDPSVGLKIIVGRLAQVVPALILSAGIAYVPELPEWVVTVIRNVAIAYIALTVARAFSAAMSSVNEIYMRRPGSYLKPIKGYLQIAQIIVYLIAAILIIAALIDKSPVILLSGIGAMGAVTLLVFQDTILSFVASIQLSSNDMIRVGDWIEMPQVNADGEVIDMALHTVRVQNWDKTITSIPTKRLISDSFKNWRGMQDAGGRRIKRSLFIDQTSIDFLNQDKLNELSKLALLKDYVNTKQCEINDWNRELVSQGKDAMNGRHMTNIGTFRAYVQNYLIHHPKVHQGMTLMVRQLSPTPQGLPLEIYCFTNDIRWEYYEGIQADIFDHLYAILPRFGLAVFQEPSGIDIRNSVAKLASLSVEPGKG</sequence>
<keyword evidence="5 10" id="KW-1133">Transmembrane helix</keyword>
<dbReference type="InterPro" id="IPR030192">
    <property type="entry name" value="YbdG"/>
</dbReference>
<dbReference type="SUPFAM" id="SSF50182">
    <property type="entry name" value="Sm-like ribonucleoproteins"/>
    <property type="match status" value="1"/>
</dbReference>
<comment type="caution">
    <text evidence="12">The sequence shown here is derived from an EMBL/GenBank/DDBJ whole genome shotgun (WGS) entry which is preliminary data.</text>
</comment>
<dbReference type="EMBL" id="SNXI01000003">
    <property type="protein sequence ID" value="TDP39259.1"/>
    <property type="molecule type" value="Genomic_DNA"/>
</dbReference>
<dbReference type="Gene3D" id="2.30.30.60">
    <property type="match status" value="1"/>
</dbReference>
<keyword evidence="2" id="KW-1003">Cell membrane</keyword>
<feature type="transmembrane region" description="Helical" evidence="10">
    <location>
        <begin position="91"/>
        <end position="115"/>
    </location>
</feature>
<dbReference type="FunFam" id="2.30.30.60:FF:000002">
    <property type="entry name" value="Mechanosensitive ion channel family protein"/>
    <property type="match status" value="1"/>
</dbReference>
<accession>A0A4R6PMZ6</accession>
<keyword evidence="4 10" id="KW-0812">Transmembrane</keyword>
<evidence type="ECO:0000313" key="13">
    <source>
        <dbReference type="Proteomes" id="UP000295531"/>
    </source>
</evidence>
<dbReference type="AlphaFoldDB" id="A0A4R6PMZ6"/>
<feature type="transmembrane region" description="Helical" evidence="10">
    <location>
        <begin position="20"/>
        <end position="41"/>
    </location>
</feature>
<evidence type="ECO:0000256" key="5">
    <source>
        <dbReference type="ARBA" id="ARBA00022989"/>
    </source>
</evidence>
<keyword evidence="7 10" id="KW-0472">Membrane</keyword>
<dbReference type="GO" id="GO:0008381">
    <property type="term" value="F:mechanosensitive monoatomic ion channel activity"/>
    <property type="evidence" value="ECO:0007669"/>
    <property type="project" value="InterPro"/>
</dbReference>
<feature type="transmembrane region" description="Helical" evidence="10">
    <location>
        <begin position="62"/>
        <end position="85"/>
    </location>
</feature>
<dbReference type="OrthoDB" id="9775207at2"/>
<gene>
    <name evidence="12" type="ORF">DEU29_103155</name>
</gene>
<feature type="transmembrane region" description="Helical" evidence="10">
    <location>
        <begin position="164"/>
        <end position="191"/>
    </location>
</feature>
<keyword evidence="3" id="KW-0997">Cell inner membrane</keyword>
<evidence type="ECO:0000313" key="12">
    <source>
        <dbReference type="EMBL" id="TDP39259.1"/>
    </source>
</evidence>
<dbReference type="InterPro" id="IPR006685">
    <property type="entry name" value="MscS_channel_2nd"/>
</dbReference>
<evidence type="ECO:0000256" key="10">
    <source>
        <dbReference type="SAM" id="Phobius"/>
    </source>
</evidence>
<dbReference type="RefSeq" id="WP_133538970.1">
    <property type="nucleotide sequence ID" value="NZ_SNXI01000003.1"/>
</dbReference>
<dbReference type="GO" id="GO:0005886">
    <property type="term" value="C:plasma membrane"/>
    <property type="evidence" value="ECO:0007669"/>
    <property type="project" value="UniProtKB-SubCell"/>
</dbReference>
<proteinExistence type="predicted"/>
<evidence type="ECO:0000256" key="7">
    <source>
        <dbReference type="ARBA" id="ARBA00023136"/>
    </source>
</evidence>
<feature type="transmembrane region" description="Helical" evidence="10">
    <location>
        <begin position="136"/>
        <end position="158"/>
    </location>
</feature>
<dbReference type="Proteomes" id="UP000295531">
    <property type="component" value="Unassembled WGS sequence"/>
</dbReference>
<dbReference type="PANTHER" id="PTHR30414:SF0">
    <property type="entry name" value="MINICONDUCTANCE MECHANOSENSITIVE CHANNEL YBDG"/>
    <property type="match status" value="1"/>
</dbReference>
<name>A0A4R6PMZ6_9GAMM</name>
<evidence type="ECO:0000256" key="4">
    <source>
        <dbReference type="ARBA" id="ARBA00022692"/>
    </source>
</evidence>
<evidence type="ECO:0000256" key="1">
    <source>
        <dbReference type="ARBA" id="ARBA00004429"/>
    </source>
</evidence>
<organism evidence="12 13">
    <name type="scientific">Idiomarina aquatica</name>
    <dbReference type="NCBI Taxonomy" id="1327752"/>
    <lineage>
        <taxon>Bacteria</taxon>
        <taxon>Pseudomonadati</taxon>
        <taxon>Pseudomonadota</taxon>
        <taxon>Gammaproteobacteria</taxon>
        <taxon>Alteromonadales</taxon>
        <taxon>Idiomarinaceae</taxon>
        <taxon>Idiomarina</taxon>
    </lineage>
</organism>
<evidence type="ECO:0000256" key="9">
    <source>
        <dbReference type="ARBA" id="ARBA00093659"/>
    </source>
</evidence>
<evidence type="ECO:0000256" key="8">
    <source>
        <dbReference type="ARBA" id="ARBA00093630"/>
    </source>
</evidence>
<keyword evidence="13" id="KW-1185">Reference proteome</keyword>
<reference evidence="12 13" key="1">
    <citation type="submission" date="2019-03" db="EMBL/GenBank/DDBJ databases">
        <title>Freshwater and sediment microbial communities from various areas in North America, analyzing microbe dynamics in response to fracking.</title>
        <authorList>
            <person name="Lamendella R."/>
        </authorList>
    </citation>
    <scope>NUCLEOTIDE SEQUENCE [LARGE SCALE GENOMIC DNA]</scope>
    <source>
        <strain evidence="12 13">18_TX</strain>
    </source>
</reference>
<evidence type="ECO:0000256" key="3">
    <source>
        <dbReference type="ARBA" id="ARBA00022519"/>
    </source>
</evidence>
<evidence type="ECO:0000256" key="6">
    <source>
        <dbReference type="ARBA" id="ARBA00023016"/>
    </source>
</evidence>
<feature type="domain" description="Mechanosensitive ion channel MscS" evidence="11">
    <location>
        <begin position="182"/>
        <end position="250"/>
    </location>
</feature>
<evidence type="ECO:0000256" key="2">
    <source>
        <dbReference type="ARBA" id="ARBA00022475"/>
    </source>
</evidence>
<dbReference type="GO" id="GO:0071470">
    <property type="term" value="P:cellular response to osmotic stress"/>
    <property type="evidence" value="ECO:0007669"/>
    <property type="project" value="InterPro"/>
</dbReference>
<evidence type="ECO:0000259" key="11">
    <source>
        <dbReference type="Pfam" id="PF00924"/>
    </source>
</evidence>
<dbReference type="InterPro" id="IPR023408">
    <property type="entry name" value="MscS_beta-dom_sf"/>
</dbReference>
<comment type="subcellular location">
    <subcellularLocation>
        <location evidence="1">Cell inner membrane</location>
        <topology evidence="1">Multi-pass membrane protein</topology>
    </subcellularLocation>
</comment>
<dbReference type="Pfam" id="PF00924">
    <property type="entry name" value="MS_channel_2nd"/>
    <property type="match status" value="1"/>
</dbReference>
<protein>
    <recommendedName>
        <fullName evidence="8">Mechanosensing system component YbdG</fullName>
    </recommendedName>
    <alternativeName>
        <fullName evidence="9">Mechanosensitive channel homolog YbdG</fullName>
    </alternativeName>
</protein>